<organism evidence="2 3">
    <name type="scientific">Paramuricea clavata</name>
    <name type="common">Red gorgonian</name>
    <name type="synonym">Violescent sea-whip</name>
    <dbReference type="NCBI Taxonomy" id="317549"/>
    <lineage>
        <taxon>Eukaryota</taxon>
        <taxon>Metazoa</taxon>
        <taxon>Cnidaria</taxon>
        <taxon>Anthozoa</taxon>
        <taxon>Octocorallia</taxon>
        <taxon>Malacalcyonacea</taxon>
        <taxon>Plexauridae</taxon>
        <taxon>Paramuricea</taxon>
    </lineage>
</organism>
<reference evidence="2" key="1">
    <citation type="submission" date="2020-04" db="EMBL/GenBank/DDBJ databases">
        <authorList>
            <person name="Alioto T."/>
            <person name="Alioto T."/>
            <person name="Gomez Garrido J."/>
        </authorList>
    </citation>
    <scope>NUCLEOTIDE SEQUENCE</scope>
    <source>
        <strain evidence="2">A484AB</strain>
    </source>
</reference>
<dbReference type="SUPFAM" id="SSF49265">
    <property type="entry name" value="Fibronectin type III"/>
    <property type="match status" value="4"/>
</dbReference>
<dbReference type="InterPro" id="IPR003961">
    <property type="entry name" value="FN3_dom"/>
</dbReference>
<dbReference type="InterPro" id="IPR001762">
    <property type="entry name" value="Disintegrin_dom"/>
</dbReference>
<dbReference type="PANTHER" id="PTHR16897:SF2">
    <property type="entry name" value="OS03G0226600 PROTEIN"/>
    <property type="match status" value="1"/>
</dbReference>
<evidence type="ECO:0000313" key="2">
    <source>
        <dbReference type="EMBL" id="CAB3981706.1"/>
    </source>
</evidence>
<dbReference type="InterPro" id="IPR036116">
    <property type="entry name" value="FN3_sf"/>
</dbReference>
<dbReference type="Proteomes" id="UP001152795">
    <property type="component" value="Unassembled WGS sequence"/>
</dbReference>
<dbReference type="SMART" id="SM00050">
    <property type="entry name" value="DISIN"/>
    <property type="match status" value="1"/>
</dbReference>
<dbReference type="PANTHER" id="PTHR16897">
    <property type="entry name" value="OS10G0105400 PROTEIN"/>
    <property type="match status" value="1"/>
</dbReference>
<gene>
    <name evidence="2" type="ORF">PACLA_8A001171</name>
</gene>
<evidence type="ECO:0000256" key="1">
    <source>
        <dbReference type="SAM" id="MobiDB-lite"/>
    </source>
</evidence>
<keyword evidence="3" id="KW-1185">Reference proteome</keyword>
<accession>A0A6S7G0P0</accession>
<dbReference type="EMBL" id="CACRXK020000420">
    <property type="protein sequence ID" value="CAB3981706.1"/>
    <property type="molecule type" value="Genomic_DNA"/>
</dbReference>
<evidence type="ECO:0000313" key="3">
    <source>
        <dbReference type="Proteomes" id="UP001152795"/>
    </source>
</evidence>
<feature type="region of interest" description="Disordered" evidence="1">
    <location>
        <begin position="212"/>
        <end position="232"/>
    </location>
</feature>
<dbReference type="PROSITE" id="PS50853">
    <property type="entry name" value="FN3"/>
    <property type="match status" value="1"/>
</dbReference>
<name>A0A6S7G0P0_PARCT</name>
<sequence length="2638" mass="293758">MTLPTYKHKPDKDLVVADTLSRALLPTTDSELEKEISCHVHMVMSNLPATDDMMARLRIATEEDESLQQLKKTVLSGWPDTKREPPVKIRDYWHCREEISEIDGILLKNEKTIIPSSFRPEMLGKIHAGLMGTEKSKKVHGIHGIPREKLYYDRGSKELPTISQGDQVHIKKEKIWNPAVVTSEAHTPRSYIVQSPDGRTYRRNRKHILKTKEGNSQPFGKEDSTAECNSNKPTTWTANNNLPCSDNNVMTRNDRCTNGDCRGQPFNCLSCQEHHNDACRIKSGYCVINYNSVDTCYTTTTEKPGNQCQVYEIDNYLKMTTYISSGKDYDHQQLNPSNECQWCDIYDKSSKSIFAWSNRPSVRCDDNNACTKQEACQNGYCVGTKYSCQISYPQSSCIQSSQCVGDGTCRNIIKSNGTICRRAFDYCDQPERCNGVIETCPPTHVTPIYLQEGQASLTHSNFARPVAFQSSADKLHLQLSGFSSTCGSITVKWSLIKAGNNCILGKNNATLSSSTNNHILADLNLWPTETYKVVVQGKNIRQQFGLPVCSNAVTVDTSMPTGGWVYDGLGHTDLQYQSSKLFSTSWGGFESIYGIEKYEVSMEYEPLSSKDQIEVQDFVNVYLNVSFSKTIAIIADGMKVRTKVRAYTKAGLYIERVSNGVTVDTSKPLPGTVADGSIISSDLEYADWTSSYTISWEPFRDLHAPIINYNVGVKRKNGGFVSLGLTAVGMIYQFVVPDLVLISEVEYCGIVEAENAAGLKALAYSNCLLIDRDAPRHGTVNDGLSNDIDYQSGNTVFHANWNGFSDGVHGSGLAEYKYILTDENNNNLTLWTTVGLQTNVTIPGINLLDGNIYYITVRAIDRVGHYKEIKSDGVYIDTTHPVYTGKIVVEGETAQENEETVVYIQSEDSVTVSWPQFLDDHSGMKKYQWSIVENHEQSTEWEDVPGIDLATRAVFRFLSLVNTTGYRLTIRGINNAGLHTDITSPLIIFMGETAGRGTVYDGQDLLTDIDYLTNKYEVHATWQGFETPNVKIRAYYFAIGSCTRGNYHVTNNQFIPVTPLTATSFGIQGLHLVNGQRYCVKIKAENLAGVESDIASSDGFILDVSPPVLKHALVFDGQGNDDIDHQFSRTQLSATWTGIHDHESGIKNFEVAVSRNRAAQPDVTNFTDVGHNMSCTITGLRLNNEVYYIILCSINNAGLKSCLASDGVLIDPTPPTTGIVHDGILEPDIRYQSSVDQLSANWERIWDLESRVERFEWGIGEEKKDLVQDFVSVGLQTHVTSKKVLDLKHGHNYTVFLRVYNRAGVLKELLSNGVFIDSSPPVPREIIPRLSPTEWHFSKETETYYSSSASNIYVTWTNFEELESEMWYYKWAIGTSKYGTQVQQLINIGLATYANTSKGGLNIRPGIHYFVTVVGKNRADLFSGSCSRPFLIDYSPPRAGNIQIKSLSGIEKKYFRPDENIYVSWSGFEDPESGIEMYNITVVYNNRKILNYIRSSVDAELEILIDTGLLFPGKAYKIVVKSINYAGLESFRISNTFTIDNTPPVYTGNKNKLPKRYFLPDPHSLKVSWETFQDHESPVEFYEIGIGSQVSSDDVYKFTKTNLCTYSSFSALDIVDNQWYYVTINAYNMAGLVTSLVLEEINFDHSPPHGNNGSVKDGLLQDDIDHMSSKSSVSASLDNTEDLESGIRKVEYCVGSSPFNCFIKSFTSIHPNKSFVCTDCQIDSGMTAFAIFRVTNGAGLSAIFVSDGVTVDSTPPEIQRVYDGKKTEYPDVEKTYTNWTPTVTWYGARDLQSGLRICQWMIARKEENTTVRVYTKTLHKINVTYNTRHTIQAIGPIKLRTNFSYFNVIQCRNHAGITSHQYSNGWSVVEQWPIPSYVIDGIGPHDRKYDVNGKNIQALWGAFHADSKDPIIKYEWAVGTLGQVSNILEFTDVGLDTEVSLPLSESDIVLKPGVEYYITVRGTTLSGWNSNNTSNGFIVDITSPTAGIVSVSHHIVNQNTNEVDYTLSWEGFVDIETGIDRYAYCLGYIKDVCSTAAFNAGLVFQGTVHGFLPEAQDNSFYGIVIATNAAGLKTIVSSNAVKIDFTPPTTGTVLDGIDIDLDYINSSVALATTWSAFTDPESGIKKCTLTVSEENVEKNGSKMKLKMDVEARGSIIHNTVLISGLKYVSTITCENVDGFKSSKSSNGIIVDDSPPNAGTILNKNAQSFENQYQSSTSGLYVRWTDGYDPESDIMEYLVAVGSGSNQDDIREFFSVGLAREINAKNLTMSSGSTYYITLQIVNKAGLWSRVSSSGITVDTSPPEIEEVKLERSEIGHIGPKDNLSGNWRAFDDESSIDYAEYCFGTTKGGCKVQDMHRALEKEMNLTCLDCKLKHKYTYFMTVRVWNRAGLFNLTTSEGVTVDLTAPTEGKVSLNKTYTSCIDRCSLTAEFNGFKDEESGIESCEFSIKTVNEVTVTPVQPTTSENQAEAKYLTLQHDESYKVAIACHNTVGGRSLDALSPPIRIDNTPPEKGFVIISPDRNHDVLREHVGCHFLNTTLRVYWSEFGDKESNIAGYRVAIGREPFRYDIIPYTYTRIASDAKFELGEKYGLSLGETIFATVEATNRAGLSTEAASLPTRLIFDRESNLSTEQDFSCINA</sequence>
<comment type="caution">
    <text evidence="2">The sequence shown here is derived from an EMBL/GenBank/DDBJ whole genome shotgun (WGS) entry which is preliminary data.</text>
</comment>
<proteinExistence type="predicted"/>
<protein>
    <submittedName>
        <fullName evidence="2">Versican core</fullName>
    </submittedName>
</protein>
<dbReference type="OrthoDB" id="5983081at2759"/>